<dbReference type="GO" id="GO:0045892">
    <property type="term" value="P:negative regulation of DNA-templated transcription"/>
    <property type="evidence" value="ECO:0007669"/>
    <property type="project" value="InterPro"/>
</dbReference>
<organism evidence="5 6">
    <name type="scientific">Paraglaciecola psychrophila 170</name>
    <dbReference type="NCBI Taxonomy" id="1129794"/>
    <lineage>
        <taxon>Bacteria</taxon>
        <taxon>Pseudomonadati</taxon>
        <taxon>Pseudomonadota</taxon>
        <taxon>Gammaproteobacteria</taxon>
        <taxon>Alteromonadales</taxon>
        <taxon>Alteromonadaceae</taxon>
        <taxon>Paraglaciecola</taxon>
    </lineage>
</organism>
<dbReference type="eggNOG" id="COG3682">
    <property type="taxonomic scope" value="Bacteria"/>
</dbReference>
<comment type="similarity">
    <text evidence="1">Belongs to the BlaI transcriptional regulatory family.</text>
</comment>
<dbReference type="OrthoDB" id="2989615at2"/>
<protein>
    <submittedName>
        <fullName evidence="5">CopY family transcriptional regulator</fullName>
    </submittedName>
</protein>
<dbReference type="HOGENOM" id="CLU_119090_1_2_6"/>
<proteinExistence type="inferred from homology"/>
<dbReference type="InterPro" id="IPR036390">
    <property type="entry name" value="WH_DNA-bd_sf"/>
</dbReference>
<dbReference type="PATRIC" id="fig|1129794.4.peg.679"/>
<reference evidence="5 6" key="1">
    <citation type="journal article" date="2013" name="Genome Announc.">
        <title>Complete Genome Sequence of Glaciecola psychrophila Strain 170T.</title>
        <authorList>
            <person name="Yin J."/>
            <person name="Chen J."/>
            <person name="Liu G."/>
            <person name="Yu Y."/>
            <person name="Song L."/>
            <person name="Wang X."/>
            <person name="Qu X."/>
        </authorList>
    </citation>
    <scope>NUCLEOTIDE SEQUENCE [LARGE SCALE GENOMIC DNA]</scope>
    <source>
        <strain evidence="5 6">170</strain>
    </source>
</reference>
<dbReference type="EMBL" id="CP003837">
    <property type="protein sequence ID" value="AGH42797.1"/>
    <property type="molecule type" value="Genomic_DNA"/>
</dbReference>
<dbReference type="STRING" id="1129794.C427_0687"/>
<evidence type="ECO:0000313" key="6">
    <source>
        <dbReference type="Proteomes" id="UP000011864"/>
    </source>
</evidence>
<keyword evidence="2" id="KW-0805">Transcription regulation</keyword>
<sequence length="153" mass="17240">MDNRSKTSVKPPLSAPVLGQREIETLGLFWHDEETTLSASDILKILKFQAKEPEDVISLNTIQSTIERLWKKKLLSRHKQGKAYIYTSVYSKQEVISSLIKEISDVFGEGDDSVIMSGIFTFLRARSTNNQVNLLQILEQEPALHHASLANGK</sequence>
<evidence type="ECO:0000256" key="4">
    <source>
        <dbReference type="ARBA" id="ARBA00023163"/>
    </source>
</evidence>
<keyword evidence="6" id="KW-1185">Reference proteome</keyword>
<dbReference type="Pfam" id="PF03965">
    <property type="entry name" value="Penicillinase_R"/>
    <property type="match status" value="1"/>
</dbReference>
<dbReference type="InterPro" id="IPR036388">
    <property type="entry name" value="WH-like_DNA-bd_sf"/>
</dbReference>
<dbReference type="RefSeq" id="WP_007636289.1">
    <property type="nucleotide sequence ID" value="NC_020514.1"/>
</dbReference>
<evidence type="ECO:0000256" key="3">
    <source>
        <dbReference type="ARBA" id="ARBA00023125"/>
    </source>
</evidence>
<dbReference type="GO" id="GO:0003677">
    <property type="term" value="F:DNA binding"/>
    <property type="evidence" value="ECO:0007669"/>
    <property type="project" value="UniProtKB-KW"/>
</dbReference>
<dbReference type="InterPro" id="IPR005650">
    <property type="entry name" value="BlaI_family"/>
</dbReference>
<keyword evidence="3" id="KW-0238">DNA-binding</keyword>
<dbReference type="AlphaFoldDB" id="K7A7A7"/>
<dbReference type="SUPFAM" id="SSF46785">
    <property type="entry name" value="Winged helix' DNA-binding domain"/>
    <property type="match status" value="1"/>
</dbReference>
<evidence type="ECO:0000313" key="5">
    <source>
        <dbReference type="EMBL" id="AGH42797.1"/>
    </source>
</evidence>
<dbReference type="KEGG" id="gps:C427_0687"/>
<dbReference type="Proteomes" id="UP000011864">
    <property type="component" value="Chromosome"/>
</dbReference>
<name>K7A7A7_9ALTE</name>
<keyword evidence="4" id="KW-0804">Transcription</keyword>
<accession>K7A7A7</accession>
<dbReference type="Gene3D" id="1.10.10.10">
    <property type="entry name" value="Winged helix-like DNA-binding domain superfamily/Winged helix DNA-binding domain"/>
    <property type="match status" value="1"/>
</dbReference>
<evidence type="ECO:0000256" key="1">
    <source>
        <dbReference type="ARBA" id="ARBA00011046"/>
    </source>
</evidence>
<gene>
    <name evidence="5" type="ORF">C427_0687</name>
</gene>
<evidence type="ECO:0000256" key="2">
    <source>
        <dbReference type="ARBA" id="ARBA00023015"/>
    </source>
</evidence>